<dbReference type="PANTHER" id="PTHR42973">
    <property type="entry name" value="BINDING OXIDOREDUCTASE, PUTATIVE (AFU_ORTHOLOGUE AFUA_1G17690)-RELATED"/>
    <property type="match status" value="1"/>
</dbReference>
<accession>A0A8H9IUU0</accession>
<dbReference type="InterPro" id="IPR016169">
    <property type="entry name" value="FAD-bd_PCMH_sub2"/>
</dbReference>
<evidence type="ECO:0000256" key="3">
    <source>
        <dbReference type="ARBA" id="ARBA00022630"/>
    </source>
</evidence>
<dbReference type="InterPro" id="IPR006093">
    <property type="entry name" value="Oxy_OxRdtase_FAD_BS"/>
</dbReference>
<evidence type="ECO:0000256" key="5">
    <source>
        <dbReference type="ARBA" id="ARBA00023002"/>
    </source>
</evidence>
<dbReference type="GO" id="GO:0016491">
    <property type="term" value="F:oxidoreductase activity"/>
    <property type="evidence" value="ECO:0007669"/>
    <property type="project" value="UniProtKB-KW"/>
</dbReference>
<name>A0A8H9IUU0_9PSEU</name>
<feature type="domain" description="FAD-binding PCMH-type" evidence="7">
    <location>
        <begin position="45"/>
        <end position="215"/>
    </location>
</feature>
<evidence type="ECO:0000313" key="9">
    <source>
        <dbReference type="Proteomes" id="UP000658656"/>
    </source>
</evidence>
<evidence type="ECO:0000256" key="1">
    <source>
        <dbReference type="ARBA" id="ARBA00001974"/>
    </source>
</evidence>
<keyword evidence="4" id="KW-0274">FAD</keyword>
<dbReference type="Pfam" id="PF08031">
    <property type="entry name" value="BBE"/>
    <property type="match status" value="1"/>
</dbReference>
<proteinExistence type="inferred from homology"/>
<dbReference type="InterPro" id="IPR016167">
    <property type="entry name" value="FAD-bd_PCMH_sub1"/>
</dbReference>
<dbReference type="Pfam" id="PF01565">
    <property type="entry name" value="FAD_binding_4"/>
    <property type="match status" value="1"/>
</dbReference>
<evidence type="ECO:0000313" key="8">
    <source>
        <dbReference type="EMBL" id="GHF67816.1"/>
    </source>
</evidence>
<dbReference type="PANTHER" id="PTHR42973:SF39">
    <property type="entry name" value="FAD-BINDING PCMH-TYPE DOMAIN-CONTAINING PROTEIN"/>
    <property type="match status" value="1"/>
</dbReference>
<evidence type="ECO:0000256" key="4">
    <source>
        <dbReference type="ARBA" id="ARBA00022827"/>
    </source>
</evidence>
<dbReference type="SUPFAM" id="SSF56176">
    <property type="entry name" value="FAD-binding/transporter-associated domain-like"/>
    <property type="match status" value="1"/>
</dbReference>
<dbReference type="PROSITE" id="PS00862">
    <property type="entry name" value="OX2_COVAL_FAD"/>
    <property type="match status" value="1"/>
</dbReference>
<dbReference type="RefSeq" id="WP_145933783.1">
    <property type="nucleotide sequence ID" value="NZ_BNAV01000007.1"/>
</dbReference>
<evidence type="ECO:0000259" key="7">
    <source>
        <dbReference type="PROSITE" id="PS51387"/>
    </source>
</evidence>
<dbReference type="InterPro" id="IPR016166">
    <property type="entry name" value="FAD-bd_PCMH"/>
</dbReference>
<dbReference type="InterPro" id="IPR036318">
    <property type="entry name" value="FAD-bd_PCMH-like_sf"/>
</dbReference>
<dbReference type="Gene3D" id="3.30.43.10">
    <property type="entry name" value="Uridine Diphospho-n-acetylenolpyruvylglucosamine Reductase, domain 2"/>
    <property type="match status" value="1"/>
</dbReference>
<dbReference type="Gene3D" id="3.30.465.10">
    <property type="match status" value="1"/>
</dbReference>
<dbReference type="GO" id="GO:0071949">
    <property type="term" value="F:FAD binding"/>
    <property type="evidence" value="ECO:0007669"/>
    <property type="project" value="InterPro"/>
</dbReference>
<keyword evidence="9" id="KW-1185">Reference proteome</keyword>
<dbReference type="EMBL" id="BNAV01000007">
    <property type="protein sequence ID" value="GHF67816.1"/>
    <property type="molecule type" value="Genomic_DNA"/>
</dbReference>
<protein>
    <submittedName>
        <fullName evidence="8">6-hydroxy-D-nicotine oxidase</fullName>
    </submittedName>
</protein>
<evidence type="ECO:0000256" key="6">
    <source>
        <dbReference type="SAM" id="MobiDB-lite"/>
    </source>
</evidence>
<dbReference type="OrthoDB" id="9775082at2"/>
<dbReference type="PROSITE" id="PS51387">
    <property type="entry name" value="FAD_PCMH"/>
    <property type="match status" value="1"/>
</dbReference>
<keyword evidence="5" id="KW-0560">Oxidoreductase</keyword>
<dbReference type="InterPro" id="IPR050416">
    <property type="entry name" value="FAD-linked_Oxidoreductase"/>
</dbReference>
<dbReference type="InterPro" id="IPR012951">
    <property type="entry name" value="BBE"/>
</dbReference>
<comment type="similarity">
    <text evidence="2">Belongs to the oxygen-dependent FAD-linked oxidoreductase family.</text>
</comment>
<dbReference type="AlphaFoldDB" id="A0A8H9IUU0"/>
<reference evidence="8" key="2">
    <citation type="submission" date="2020-09" db="EMBL/GenBank/DDBJ databases">
        <authorList>
            <person name="Sun Q."/>
            <person name="Zhou Y."/>
        </authorList>
    </citation>
    <scope>NUCLEOTIDE SEQUENCE</scope>
    <source>
        <strain evidence="8">CGMCC 4.7679</strain>
    </source>
</reference>
<gene>
    <name evidence="8" type="ORF">GCM10017566_46940</name>
</gene>
<comment type="cofactor">
    <cofactor evidence="1">
        <name>FAD</name>
        <dbReference type="ChEBI" id="CHEBI:57692"/>
    </cofactor>
</comment>
<comment type="caution">
    <text evidence="8">The sequence shown here is derived from an EMBL/GenBank/DDBJ whole genome shotgun (WGS) entry which is preliminary data.</text>
</comment>
<organism evidence="8 9">
    <name type="scientific">Amycolatopsis bartoniae</name>
    <dbReference type="NCBI Taxonomy" id="941986"/>
    <lineage>
        <taxon>Bacteria</taxon>
        <taxon>Bacillati</taxon>
        <taxon>Actinomycetota</taxon>
        <taxon>Actinomycetes</taxon>
        <taxon>Pseudonocardiales</taxon>
        <taxon>Pseudonocardiaceae</taxon>
        <taxon>Amycolatopsis</taxon>
    </lineage>
</organism>
<dbReference type="Gene3D" id="3.40.462.20">
    <property type="match status" value="1"/>
</dbReference>
<dbReference type="InterPro" id="IPR006094">
    <property type="entry name" value="Oxid_FAD_bind_N"/>
</dbReference>
<reference evidence="8" key="1">
    <citation type="journal article" date="2014" name="Int. J. Syst. Evol. Microbiol.">
        <title>Complete genome sequence of Corynebacterium casei LMG S-19264T (=DSM 44701T), isolated from a smear-ripened cheese.</title>
        <authorList>
            <consortium name="US DOE Joint Genome Institute (JGI-PGF)"/>
            <person name="Walter F."/>
            <person name="Albersmeier A."/>
            <person name="Kalinowski J."/>
            <person name="Ruckert C."/>
        </authorList>
    </citation>
    <scope>NUCLEOTIDE SEQUENCE</scope>
    <source>
        <strain evidence="8">CGMCC 4.7679</strain>
    </source>
</reference>
<dbReference type="Proteomes" id="UP000658656">
    <property type="component" value="Unassembled WGS sequence"/>
</dbReference>
<evidence type="ECO:0000256" key="2">
    <source>
        <dbReference type="ARBA" id="ARBA00005466"/>
    </source>
</evidence>
<keyword evidence="3" id="KW-0285">Flavoprotein</keyword>
<sequence length="462" mass="47951">MPRSHDHARSVADAHRALRTSRRAEQVHVSGQGYVDGVALWNGAVKHRPAIVLACTSTDDVVLGVRTAREFGLPLSVRGRGHDYAGRALADGGLTLDLRPMHGVRVDPTARTAEVGGGASANDLLAAAGEHGLVAATGTIGTVGVAGLTLGGGYGPLAGRAGLAADNLLAAEVVTADGSVVHTDSRRDQDLLWALRGGGGNFGVVTSMTVRLHAVPAVVTGMVLYPWNQARQVLERVREAQQDSSDDLTIQVGAIAAPDGSPVLLVLPTWSGDVATGEDPSGPVMTLARLGDPVLAQLGAASYAATIAGRDAMFPDGRHVTIRTRSVPALDEDVVDVIERFGGRLPTPMSGITLHQFHGAAARIAPADTAFVLRRPHLMTEIIGIWPSVDTGEHVHGWADEASVALAGQAFPGGYANLLGPEATDQIPHVHGDNLPRLQRIKAAVDPEGVFSATPLPTAEPA</sequence>
<feature type="region of interest" description="Disordered" evidence="6">
    <location>
        <begin position="1"/>
        <end position="24"/>
    </location>
</feature>